<proteinExistence type="predicted"/>
<evidence type="ECO:0000259" key="1">
    <source>
        <dbReference type="Pfam" id="PF01636"/>
    </source>
</evidence>
<keyword evidence="3" id="KW-1185">Reference proteome</keyword>
<dbReference type="Gene3D" id="3.30.200.20">
    <property type="entry name" value="Phosphorylase Kinase, domain 1"/>
    <property type="match status" value="1"/>
</dbReference>
<dbReference type="InterPro" id="IPR016259">
    <property type="entry name" value="Hygromycin-B_Kinase"/>
</dbReference>
<sequence length="278" mass="29359">MGDSEARARELVAAHLPGYEVASLARLGAGLDHVAYEVNGELIVRFGGGVEADREARLLTAVGGFSPLPVPVPRFTDAGCLAYQKLPGVPLIDAAGVDGVPVAAALGGLLASLHAAPAERIERLVETDELPMAEWRREAAETYATVSAHVPSAYRRRIEAFLEAPPPDDPAALAFSHNDLGIEHVLVDPASGTVTGVIDWSDAAIVDPAFDFGLIHRDLGPAALDAALAAYGPAPEGLRGRAVFYARCKVFEDLAYGLESGRQRYADKSLAALEWLFA</sequence>
<dbReference type="PIRSF" id="PIRSF000707">
    <property type="entry name" value="Hygromycin-B_kinase"/>
    <property type="match status" value="1"/>
</dbReference>
<dbReference type="SUPFAM" id="SSF56112">
    <property type="entry name" value="Protein kinase-like (PK-like)"/>
    <property type="match status" value="1"/>
</dbReference>
<feature type="domain" description="Aminoglycoside phosphotransferase" evidence="1">
    <location>
        <begin position="25"/>
        <end position="239"/>
    </location>
</feature>
<accession>A0ABV6MDC1</accession>
<comment type="caution">
    <text evidence="2">The sequence shown here is derived from an EMBL/GenBank/DDBJ whole genome shotgun (WGS) entry which is preliminary data.</text>
</comment>
<protein>
    <submittedName>
        <fullName evidence="2">Phosphotransferase family protein</fullName>
    </submittedName>
</protein>
<gene>
    <name evidence="2" type="ORF">ACFFIA_34330</name>
</gene>
<dbReference type="Pfam" id="PF01636">
    <property type="entry name" value="APH"/>
    <property type="match status" value="1"/>
</dbReference>
<dbReference type="Proteomes" id="UP001589867">
    <property type="component" value="Unassembled WGS sequence"/>
</dbReference>
<dbReference type="RefSeq" id="WP_377259282.1">
    <property type="nucleotide sequence ID" value="NZ_JBHLUH010000074.1"/>
</dbReference>
<dbReference type="PANTHER" id="PTHR21310">
    <property type="entry name" value="AMINOGLYCOSIDE PHOSPHOTRANSFERASE-RELATED-RELATED"/>
    <property type="match status" value="1"/>
</dbReference>
<name>A0ABV6MDC1_9ACTN</name>
<dbReference type="EMBL" id="JBHLUH010000074">
    <property type="protein sequence ID" value="MFC0532710.1"/>
    <property type="molecule type" value="Genomic_DNA"/>
</dbReference>
<evidence type="ECO:0000313" key="3">
    <source>
        <dbReference type="Proteomes" id="UP001589867"/>
    </source>
</evidence>
<reference evidence="2 3" key="1">
    <citation type="submission" date="2024-09" db="EMBL/GenBank/DDBJ databases">
        <authorList>
            <person name="Sun Q."/>
            <person name="Mori K."/>
        </authorList>
    </citation>
    <scope>NUCLEOTIDE SEQUENCE [LARGE SCALE GENOMIC DNA]</scope>
    <source>
        <strain evidence="2 3">TBRC 3947</strain>
    </source>
</reference>
<dbReference type="Gene3D" id="3.90.1200.10">
    <property type="match status" value="1"/>
</dbReference>
<dbReference type="InterPro" id="IPR051678">
    <property type="entry name" value="AGP_Transferase"/>
</dbReference>
<dbReference type="InterPro" id="IPR011009">
    <property type="entry name" value="Kinase-like_dom_sf"/>
</dbReference>
<organism evidence="2 3">
    <name type="scientific">Phytohabitans kaempferiae</name>
    <dbReference type="NCBI Taxonomy" id="1620943"/>
    <lineage>
        <taxon>Bacteria</taxon>
        <taxon>Bacillati</taxon>
        <taxon>Actinomycetota</taxon>
        <taxon>Actinomycetes</taxon>
        <taxon>Micromonosporales</taxon>
        <taxon>Micromonosporaceae</taxon>
    </lineage>
</organism>
<evidence type="ECO:0000313" key="2">
    <source>
        <dbReference type="EMBL" id="MFC0532710.1"/>
    </source>
</evidence>
<dbReference type="InterPro" id="IPR002575">
    <property type="entry name" value="Aminoglycoside_PTrfase"/>
</dbReference>